<dbReference type="InterPro" id="IPR011992">
    <property type="entry name" value="EF-hand-dom_pair"/>
</dbReference>
<feature type="region of interest" description="Disordered" evidence="2">
    <location>
        <begin position="181"/>
        <end position="223"/>
    </location>
</feature>
<dbReference type="Gene3D" id="1.10.238.10">
    <property type="entry name" value="EF-hand"/>
    <property type="match status" value="1"/>
</dbReference>
<evidence type="ECO:0000256" key="1">
    <source>
        <dbReference type="ARBA" id="ARBA00022737"/>
    </source>
</evidence>
<proteinExistence type="predicted"/>
<keyword evidence="1" id="KW-0677">Repeat</keyword>
<evidence type="ECO:0000256" key="2">
    <source>
        <dbReference type="SAM" id="MobiDB-lite"/>
    </source>
</evidence>
<dbReference type="GO" id="GO:0005509">
    <property type="term" value="F:calcium ion binding"/>
    <property type="evidence" value="ECO:0007669"/>
    <property type="project" value="InterPro"/>
</dbReference>
<dbReference type="InterPro" id="IPR002048">
    <property type="entry name" value="EF_hand_dom"/>
</dbReference>
<dbReference type="KEGG" id="mbr:MONBRDRAFT_31594"/>
<gene>
    <name evidence="4" type="ORF">MONBRDRAFT_31594</name>
</gene>
<dbReference type="EMBL" id="CH991545">
    <property type="protein sequence ID" value="EDQ91619.1"/>
    <property type="molecule type" value="Genomic_DNA"/>
</dbReference>
<name>A9UU76_MONBE</name>
<evidence type="ECO:0000313" key="4">
    <source>
        <dbReference type="EMBL" id="EDQ91619.1"/>
    </source>
</evidence>
<dbReference type="STRING" id="81824.A9UU76"/>
<reference evidence="4 5" key="1">
    <citation type="journal article" date="2008" name="Nature">
        <title>The genome of the choanoflagellate Monosiga brevicollis and the origin of metazoans.</title>
        <authorList>
            <consortium name="JGI Sequencing"/>
            <person name="King N."/>
            <person name="Westbrook M.J."/>
            <person name="Young S.L."/>
            <person name="Kuo A."/>
            <person name="Abedin M."/>
            <person name="Chapman J."/>
            <person name="Fairclough S."/>
            <person name="Hellsten U."/>
            <person name="Isogai Y."/>
            <person name="Letunic I."/>
            <person name="Marr M."/>
            <person name="Pincus D."/>
            <person name="Putnam N."/>
            <person name="Rokas A."/>
            <person name="Wright K.J."/>
            <person name="Zuzow R."/>
            <person name="Dirks W."/>
            <person name="Good M."/>
            <person name="Goodstein D."/>
            <person name="Lemons D."/>
            <person name="Li W."/>
            <person name="Lyons J.B."/>
            <person name="Morris A."/>
            <person name="Nichols S."/>
            <person name="Richter D.J."/>
            <person name="Salamov A."/>
            <person name="Bork P."/>
            <person name="Lim W.A."/>
            <person name="Manning G."/>
            <person name="Miller W.T."/>
            <person name="McGinnis W."/>
            <person name="Shapiro H."/>
            <person name="Tjian R."/>
            <person name="Grigoriev I.V."/>
            <person name="Rokhsar D."/>
        </authorList>
    </citation>
    <scope>NUCLEOTIDE SEQUENCE [LARGE SCALE GENOMIC DNA]</scope>
    <source>
        <strain evidence="5">MX1 / ATCC 50154</strain>
    </source>
</reference>
<dbReference type="GO" id="GO:0016460">
    <property type="term" value="C:myosin II complex"/>
    <property type="evidence" value="ECO:0000318"/>
    <property type="project" value="GO_Central"/>
</dbReference>
<dbReference type="PANTHER" id="PTHR23048:SF0">
    <property type="entry name" value="CALMODULIN LIKE 3"/>
    <property type="match status" value="1"/>
</dbReference>
<organism evidence="4 5">
    <name type="scientific">Monosiga brevicollis</name>
    <name type="common">Choanoflagellate</name>
    <dbReference type="NCBI Taxonomy" id="81824"/>
    <lineage>
        <taxon>Eukaryota</taxon>
        <taxon>Choanoflagellata</taxon>
        <taxon>Craspedida</taxon>
        <taxon>Salpingoecidae</taxon>
        <taxon>Monosiga</taxon>
    </lineage>
</organism>
<feature type="domain" description="EF-hand" evidence="3">
    <location>
        <begin position="89"/>
        <end position="124"/>
    </location>
</feature>
<dbReference type="RefSeq" id="XP_001744041.1">
    <property type="nucleotide sequence ID" value="XM_001743989.1"/>
</dbReference>
<evidence type="ECO:0000259" key="3">
    <source>
        <dbReference type="PROSITE" id="PS50222"/>
    </source>
</evidence>
<keyword evidence="5" id="KW-1185">Reference proteome</keyword>
<dbReference type="InterPro" id="IPR050230">
    <property type="entry name" value="CALM/Myosin/TropC-like"/>
</dbReference>
<dbReference type="FunFam" id="1.10.238.10:FF:000003">
    <property type="entry name" value="Calmodulin A"/>
    <property type="match status" value="1"/>
</dbReference>
<dbReference type="InParanoid" id="A9UU76"/>
<dbReference type="CDD" id="cd00051">
    <property type="entry name" value="EFh"/>
    <property type="match status" value="1"/>
</dbReference>
<dbReference type="SUPFAM" id="SSF47473">
    <property type="entry name" value="EF-hand"/>
    <property type="match status" value="1"/>
</dbReference>
<dbReference type="PANTHER" id="PTHR23048">
    <property type="entry name" value="MYOSIN LIGHT CHAIN 1, 3"/>
    <property type="match status" value="1"/>
</dbReference>
<sequence>MRPAPLGPVLAPLLSSPATMTDQRRQQYEDAFHIHAGPAGSLSLPQCGNALRSLGFNVSDGEVATSAGGSTNLQAFLTLAQTFAARGAPSDDTLYAAFRVFDKLGNGTVPAKEFAQYSQILGDRLSDAEVAQLMQHANSGSINYEKFFCRDQFVENSVENGWIINERGRGYYALKKRERIKEAREQKENHKSQKRSKAPTDVFSDEKKKRGEKEGKASKNATR</sequence>
<feature type="compositionally biased region" description="Basic and acidic residues" evidence="2">
    <location>
        <begin position="181"/>
        <end position="191"/>
    </location>
</feature>
<dbReference type="GeneID" id="5889094"/>
<accession>A9UU76</accession>
<feature type="compositionally biased region" description="Basic and acidic residues" evidence="2">
    <location>
        <begin position="204"/>
        <end position="217"/>
    </location>
</feature>
<protein>
    <recommendedName>
        <fullName evidence="3">EF-hand domain-containing protein</fullName>
    </recommendedName>
</protein>
<dbReference type="eggNOG" id="KOG0027">
    <property type="taxonomic scope" value="Eukaryota"/>
</dbReference>
<evidence type="ECO:0000313" key="5">
    <source>
        <dbReference type="Proteomes" id="UP000001357"/>
    </source>
</evidence>
<dbReference type="Proteomes" id="UP000001357">
    <property type="component" value="Unassembled WGS sequence"/>
</dbReference>
<dbReference type="PROSITE" id="PS50222">
    <property type="entry name" value="EF_HAND_2"/>
    <property type="match status" value="1"/>
</dbReference>
<dbReference type="AlphaFoldDB" id="A9UU76"/>